<dbReference type="RefSeq" id="WP_110309173.1">
    <property type="nucleotide sequence ID" value="NZ_QICL01000001.1"/>
</dbReference>
<dbReference type="AlphaFoldDB" id="A0A2V3PWI8"/>
<sequence>MDIKNKLTSDIYFVTMTVTNWIDVFTRPDYKHIIIDSLNYCSAKKGLNIHAWVLMTNHLHLLISSEQNISDILRDFKKYTSKQLTQNISENISESRKEWLLNLFGYAASIDKKVKNYKFWQEGNNIQLVYSESYCKQKIDYIHQNPVKAEIVNCPEDYRYSSANDYMGNKGLVEIIII</sequence>
<dbReference type="Proteomes" id="UP000247973">
    <property type="component" value="Unassembled WGS sequence"/>
</dbReference>
<protein>
    <submittedName>
        <fullName evidence="2">REP element-mobilizing transposase RayT</fullName>
    </submittedName>
</protein>
<dbReference type="EMBL" id="QICL01000001">
    <property type="protein sequence ID" value="PXV69221.1"/>
    <property type="molecule type" value="Genomic_DNA"/>
</dbReference>
<keyword evidence="3" id="KW-1185">Reference proteome</keyword>
<dbReference type="SMART" id="SM01321">
    <property type="entry name" value="Y1_Tnp"/>
    <property type="match status" value="1"/>
</dbReference>
<accession>A0A2V3PWI8</accession>
<dbReference type="GO" id="GO:0006313">
    <property type="term" value="P:DNA transposition"/>
    <property type="evidence" value="ECO:0007669"/>
    <property type="project" value="InterPro"/>
</dbReference>
<evidence type="ECO:0000313" key="2">
    <source>
        <dbReference type="EMBL" id="PXV69221.1"/>
    </source>
</evidence>
<organism evidence="2 3">
    <name type="scientific">Dysgonomonas alginatilytica</name>
    <dbReference type="NCBI Taxonomy" id="1605892"/>
    <lineage>
        <taxon>Bacteria</taxon>
        <taxon>Pseudomonadati</taxon>
        <taxon>Bacteroidota</taxon>
        <taxon>Bacteroidia</taxon>
        <taxon>Bacteroidales</taxon>
        <taxon>Dysgonomonadaceae</taxon>
        <taxon>Dysgonomonas</taxon>
    </lineage>
</organism>
<dbReference type="GO" id="GO:0043565">
    <property type="term" value="F:sequence-specific DNA binding"/>
    <property type="evidence" value="ECO:0007669"/>
    <property type="project" value="TreeGrafter"/>
</dbReference>
<name>A0A2V3PWI8_9BACT</name>
<dbReference type="GO" id="GO:0004803">
    <property type="term" value="F:transposase activity"/>
    <property type="evidence" value="ECO:0007669"/>
    <property type="project" value="InterPro"/>
</dbReference>
<dbReference type="OrthoDB" id="9788881at2"/>
<dbReference type="SUPFAM" id="SSF143422">
    <property type="entry name" value="Transposase IS200-like"/>
    <property type="match status" value="1"/>
</dbReference>
<reference evidence="2 3" key="1">
    <citation type="submission" date="2018-03" db="EMBL/GenBank/DDBJ databases">
        <title>Genomic Encyclopedia of Archaeal and Bacterial Type Strains, Phase II (KMG-II): from individual species to whole genera.</title>
        <authorList>
            <person name="Goeker M."/>
        </authorList>
    </citation>
    <scope>NUCLEOTIDE SEQUENCE [LARGE SCALE GENOMIC DNA]</scope>
    <source>
        <strain evidence="2 3">DSM 100214</strain>
    </source>
</reference>
<dbReference type="InterPro" id="IPR002686">
    <property type="entry name" value="Transposase_17"/>
</dbReference>
<dbReference type="InterPro" id="IPR036515">
    <property type="entry name" value="Transposase_17_sf"/>
</dbReference>
<dbReference type="Gene3D" id="3.30.70.1290">
    <property type="entry name" value="Transposase IS200-like"/>
    <property type="match status" value="1"/>
</dbReference>
<feature type="domain" description="Transposase IS200-like" evidence="1">
    <location>
        <begin position="7"/>
        <end position="145"/>
    </location>
</feature>
<dbReference type="PANTHER" id="PTHR36966:SF1">
    <property type="entry name" value="REP-ASSOCIATED TYROSINE TRANSPOSASE"/>
    <property type="match status" value="1"/>
</dbReference>
<gene>
    <name evidence="2" type="ORF">CLV62_101490</name>
</gene>
<dbReference type="NCBIfam" id="NF047646">
    <property type="entry name" value="REP_Tyr_transpos"/>
    <property type="match status" value="1"/>
</dbReference>
<comment type="caution">
    <text evidence="2">The sequence shown here is derived from an EMBL/GenBank/DDBJ whole genome shotgun (WGS) entry which is preliminary data.</text>
</comment>
<proteinExistence type="predicted"/>
<evidence type="ECO:0000259" key="1">
    <source>
        <dbReference type="SMART" id="SM01321"/>
    </source>
</evidence>
<dbReference type="Pfam" id="PF01797">
    <property type="entry name" value="Y1_Tnp"/>
    <property type="match status" value="1"/>
</dbReference>
<dbReference type="PANTHER" id="PTHR36966">
    <property type="entry name" value="REP-ASSOCIATED TYROSINE TRANSPOSASE"/>
    <property type="match status" value="1"/>
</dbReference>
<evidence type="ECO:0000313" key="3">
    <source>
        <dbReference type="Proteomes" id="UP000247973"/>
    </source>
</evidence>
<dbReference type="InterPro" id="IPR052715">
    <property type="entry name" value="RAYT_transposase"/>
</dbReference>